<dbReference type="InterPro" id="IPR003491">
    <property type="entry name" value="REP-like_C"/>
</dbReference>
<dbReference type="EMBL" id="CP133217">
    <property type="protein sequence ID" value="WML86833.1"/>
    <property type="molecule type" value="Genomic_DNA"/>
</dbReference>
<proteinExistence type="predicted"/>
<evidence type="ECO:0000313" key="4">
    <source>
        <dbReference type="Proteomes" id="UP001223336"/>
    </source>
</evidence>
<dbReference type="GO" id="GO:0003743">
    <property type="term" value="F:translation initiation factor activity"/>
    <property type="evidence" value="ECO:0007669"/>
    <property type="project" value="UniProtKB-KW"/>
</dbReference>
<keyword evidence="3" id="KW-0396">Initiation factor</keyword>
<dbReference type="RefSeq" id="WP_308136193.1">
    <property type="nucleotide sequence ID" value="NZ_CP133217.1"/>
</dbReference>
<keyword evidence="3" id="KW-0648">Protein biosynthesis</keyword>
<dbReference type="Pfam" id="PF02486">
    <property type="entry name" value="Rep_trans"/>
    <property type="match status" value="1"/>
</dbReference>
<name>A0AA51MMR8_9GAMM</name>
<protein>
    <submittedName>
        <fullName evidence="3">Replication initiation factor domain-containing protein</fullName>
    </submittedName>
</protein>
<reference evidence="3 4" key="1">
    <citation type="submission" date="2023-08" db="EMBL/GenBank/DDBJ databases">
        <title>New molecular markers tilS and rpoB for phylogenetic and monitoring studies of the genus Thiothrix biodiversity.</title>
        <authorList>
            <person name="Ravin N.V."/>
            <person name="Smolyakov D."/>
            <person name="Markov N.D."/>
            <person name="Beletsky A.V."/>
            <person name="Mardanov A.V."/>
            <person name="Rudenko T.S."/>
            <person name="Grabovich M.Y."/>
        </authorList>
    </citation>
    <scope>NUCLEOTIDE SEQUENCE</scope>
    <source>
        <strain evidence="3">DNT52</strain>
        <strain evidence="2 4">H33</strain>
    </source>
</reference>
<sequence>MAKRFDRDEWEDSLTRINRILAEKHARESGAFSAVSGDAGGAEYPPYCNTGGYDDSQEISKLQKTEKSYDLNVTAVDWLRLTTTDLDAYAQTMGDLLADGGLFNHADMDVKWTDKGMHGYDSSASILIWKDNDYLTVGHIAKAESGRNKGGLLELTGTGCKVLQLEHPALWLELFNLLQYHDWRISRVDVALDLHGEYAREMGYTVPKLLLQAKNSGLFQSDRLRNPNMKQSFSMAGDWSDLAIGNITPETYDPLEHCHAGLTAYVGNRKSADDFFRVYEKGKELLGGMAEPESIDRGWIRIEHEMSRKATGRNIPLEVMLRPDAYFAESRSGVRTILDAVRERQSLEAALTYQREQFKREKGLLLSKKLHWARHSYGRLVRTLVEKGMDSSEIVDMLSRISGLKEFVFDLADPPQEYSRFRVEVAA</sequence>
<gene>
    <name evidence="2" type="ORF">RCC75_18320</name>
    <name evidence="3" type="ORF">RCG00_21445</name>
</gene>
<dbReference type="EMBL" id="JAVFKN010000031">
    <property type="protein sequence ID" value="MDQ5770489.1"/>
    <property type="molecule type" value="Genomic_DNA"/>
</dbReference>
<feature type="domain" description="Replication initiation protein-like C-terminal" evidence="1">
    <location>
        <begin position="184"/>
        <end position="389"/>
    </location>
</feature>
<dbReference type="Proteomes" id="UP001223336">
    <property type="component" value="Unassembled WGS sequence"/>
</dbReference>
<evidence type="ECO:0000313" key="2">
    <source>
        <dbReference type="EMBL" id="MDQ5770489.1"/>
    </source>
</evidence>
<keyword evidence="4" id="KW-1185">Reference proteome</keyword>
<evidence type="ECO:0000259" key="1">
    <source>
        <dbReference type="Pfam" id="PF02486"/>
    </source>
</evidence>
<organism evidence="3">
    <name type="scientific">Thiothrix subterranea</name>
    <dbReference type="NCBI Taxonomy" id="2735563"/>
    <lineage>
        <taxon>Bacteria</taxon>
        <taxon>Pseudomonadati</taxon>
        <taxon>Pseudomonadota</taxon>
        <taxon>Gammaproteobacteria</taxon>
        <taxon>Thiotrichales</taxon>
        <taxon>Thiotrichaceae</taxon>
        <taxon>Thiothrix</taxon>
    </lineage>
</organism>
<evidence type="ECO:0000313" key="3">
    <source>
        <dbReference type="EMBL" id="WML86833.1"/>
    </source>
</evidence>
<dbReference type="AlphaFoldDB" id="A0AA51MMR8"/>
<dbReference type="Proteomes" id="UP001229862">
    <property type="component" value="Chromosome"/>
</dbReference>
<accession>A0AA51MMR8</accession>